<accession>A0A7K1XT13</accession>
<dbReference type="Proteomes" id="UP000451233">
    <property type="component" value="Unassembled WGS sequence"/>
</dbReference>
<feature type="chain" id="PRO_5029752510" evidence="1">
    <location>
        <begin position="22"/>
        <end position="240"/>
    </location>
</feature>
<organism evidence="2 3">
    <name type="scientific">Hufsiella ginkgonis</name>
    <dbReference type="NCBI Taxonomy" id="2695274"/>
    <lineage>
        <taxon>Bacteria</taxon>
        <taxon>Pseudomonadati</taxon>
        <taxon>Bacteroidota</taxon>
        <taxon>Sphingobacteriia</taxon>
        <taxon>Sphingobacteriales</taxon>
        <taxon>Sphingobacteriaceae</taxon>
        <taxon>Hufsiella</taxon>
    </lineage>
</organism>
<protein>
    <submittedName>
        <fullName evidence="2">DUF2490 domain-containing protein</fullName>
    </submittedName>
</protein>
<name>A0A7K1XT13_9SPHI</name>
<evidence type="ECO:0000256" key="1">
    <source>
        <dbReference type="SAM" id="SignalP"/>
    </source>
</evidence>
<reference evidence="2 3" key="1">
    <citation type="submission" date="2019-11" db="EMBL/GenBank/DDBJ databases">
        <title>Pedobacter sp. HMF7056 Genome sequencing and assembly.</title>
        <authorList>
            <person name="Kang H."/>
            <person name="Kim H."/>
            <person name="Joh K."/>
        </authorList>
    </citation>
    <scope>NUCLEOTIDE SEQUENCE [LARGE SCALE GENOMIC DNA]</scope>
    <source>
        <strain evidence="2 3">HMF7056</strain>
    </source>
</reference>
<dbReference type="RefSeq" id="WP_160905067.1">
    <property type="nucleotide sequence ID" value="NZ_WVHS01000001.1"/>
</dbReference>
<evidence type="ECO:0000313" key="3">
    <source>
        <dbReference type="Proteomes" id="UP000451233"/>
    </source>
</evidence>
<evidence type="ECO:0000313" key="2">
    <source>
        <dbReference type="EMBL" id="MXV14060.1"/>
    </source>
</evidence>
<dbReference type="EMBL" id="WVHS01000001">
    <property type="protein sequence ID" value="MXV14060.1"/>
    <property type="molecule type" value="Genomic_DNA"/>
</dbReference>
<proteinExistence type="predicted"/>
<dbReference type="Pfam" id="PF10677">
    <property type="entry name" value="DUF2490"/>
    <property type="match status" value="1"/>
</dbReference>
<feature type="signal peptide" evidence="1">
    <location>
        <begin position="1"/>
        <end position="21"/>
    </location>
</feature>
<dbReference type="AlphaFoldDB" id="A0A7K1XT13"/>
<keyword evidence="3" id="KW-1185">Reference proteome</keyword>
<comment type="caution">
    <text evidence="2">The sequence shown here is derived from an EMBL/GenBank/DDBJ whole genome shotgun (WGS) entry which is preliminary data.</text>
</comment>
<keyword evidence="1" id="KW-0732">Signal</keyword>
<sequence>MRRRLSFFITLLSFYVSTSFAQSNKTGTWGILTFVLPSNKDQRWGGYAESQARTDELLFNRIFYHEFKTGISYAIDNNYVALIGTGRYTTYDYTDLDKGPTTRENRLWEQLTFTQYLSRIKFEHRYRIEQRWVNAGYRNRFRYRLNVVVPFNHKSMGAKTAFLSVFDEIFLNNEQPHFERNRVAASLGYQLSSSITLQAGWLNQYNNTLAGTNDKNNLLINVSYQIKRKKPSEQLPTVKD</sequence>
<dbReference type="InterPro" id="IPR019619">
    <property type="entry name" value="DUF2490"/>
</dbReference>
<gene>
    <name evidence="2" type="ORF">GS398_02015</name>
</gene>